<dbReference type="Proteomes" id="UP000014073">
    <property type="component" value="Unassembled WGS sequence"/>
</dbReference>
<evidence type="ECO:0000313" key="1">
    <source>
        <dbReference type="EMBL" id="EEF75252.1"/>
    </source>
</evidence>
<dbReference type="STRING" id="547042.BACCOPRO_00735"/>
<reference evidence="1 2" key="1">
    <citation type="submission" date="2008-12" db="EMBL/GenBank/DDBJ databases">
        <authorList>
            <person name="Fulton L."/>
            <person name="Clifton S."/>
            <person name="Fulton B."/>
            <person name="Xu J."/>
            <person name="Minx P."/>
            <person name="Pepin K.H."/>
            <person name="Johnson M."/>
            <person name="Bhonagiri V."/>
            <person name="Nash W.E."/>
            <person name="Mardis E.R."/>
            <person name="Wilson R.K."/>
        </authorList>
    </citation>
    <scope>NUCLEOTIDE SEQUENCE [LARGE SCALE GENOMIC DNA]</scope>
    <source>
        <strain evidence="1 2">DSM 18228</strain>
    </source>
</reference>
<organism evidence="1 2">
    <name type="scientific">Phocaeicola coprophilus DSM 18228 = JCM 13818</name>
    <dbReference type="NCBI Taxonomy" id="547042"/>
    <lineage>
        <taxon>Bacteria</taxon>
        <taxon>Pseudomonadati</taxon>
        <taxon>Bacteroidota</taxon>
        <taxon>Bacteroidia</taxon>
        <taxon>Bacteroidales</taxon>
        <taxon>Bacteroidaceae</taxon>
        <taxon>Phocaeicola</taxon>
    </lineage>
</organism>
<evidence type="ECO:0000313" key="2">
    <source>
        <dbReference type="Proteomes" id="UP000014073"/>
    </source>
</evidence>
<dbReference type="HOGENOM" id="CLU_3284773_0_0_10"/>
<protein>
    <submittedName>
        <fullName evidence="1">Uncharacterized protein</fullName>
    </submittedName>
</protein>
<sequence length="40" mass="4530">MTVKQKNIFPLSLHNPANVYMAGEGVSYLCFVKLKQVLTF</sequence>
<dbReference type="AlphaFoldDB" id="S0F6J4"/>
<comment type="caution">
    <text evidence="1">The sequence shown here is derived from an EMBL/GenBank/DDBJ whole genome shotgun (WGS) entry which is preliminary data.</text>
</comment>
<keyword evidence="2" id="KW-1185">Reference proteome</keyword>
<proteinExistence type="predicted"/>
<accession>S0F6J4</accession>
<gene>
    <name evidence="1" type="ORF">BACCOPRO_00735</name>
</gene>
<dbReference type="EMBL" id="ACBW01000052">
    <property type="protein sequence ID" value="EEF75252.1"/>
    <property type="molecule type" value="Genomic_DNA"/>
</dbReference>
<name>S0F6J4_9BACT</name>